<reference evidence="2 3" key="1">
    <citation type="journal article" date="2011" name="J. Gen. Appl. Microbiol.">
        <title>Draft genome sequencing of the enigmatic basidiomycete Mixia osmundae.</title>
        <authorList>
            <person name="Nishida H."/>
            <person name="Nagatsuka Y."/>
            <person name="Sugiyama J."/>
        </authorList>
    </citation>
    <scope>NUCLEOTIDE SEQUENCE [LARGE SCALE GENOMIC DNA]</scope>
    <source>
        <strain evidence="3">CBS 9802 / IAM 14324 / JCM 22182 / KY 12970</strain>
    </source>
</reference>
<sequence length="575" mass="60925">MAVEGRPDGPELERTDMKALIAARRKELAHQSASLEAADSLSSTADASGTALSHRTQSTAGSNLMLADAPPNMQLPESETSRQDSDSPQLQQPQDGSAAHGVDQPGKLTAEEQAQKRAADRDRMKAMIASRRQAMAALKPEPAEPVTDAVVDLHAQDDSDAQPNPRSDETVTAPDAPRVATSELPAAVEATAEASEEPPSASILLAASAAAASLSDSQAASLSTSRSSDAPQVEHAHGSEDADSLLTETYDLLATPDEEDNISLTRQQLQTDLEKLGIRLPSYRPPSAAQANLAYPEDEDILHAPLPDWDLSNAAAQSIGPLGLQQRRSSQPDEKTVLYAVKHDDPEEIAFDMRIKASLHSPQQTAKFPSPRKISGTEGAPLTHVSVLEGVYRPGLLFTDRTSQRATSAARSSDQGRLSSSSGPSDLRKASSNSSLSSTSSAPRHTVSRTPASSSRPGSSTARYPAGLAKVHTLAQTAPSTPRRVSQDATQVTPLARASMQPQRSDSTPNRFGIASTPSRRTSMLASSTHRSATPDAPIGRSCETHSAPISRIPTPRRSMLPTPKRRGYQPTGYA</sequence>
<comment type="caution">
    <text evidence="2">The sequence shown here is derived from an EMBL/GenBank/DDBJ whole genome shotgun (WGS) entry which is preliminary data.</text>
</comment>
<feature type="compositionally biased region" description="Polar residues" evidence="1">
    <location>
        <begin position="500"/>
        <end position="532"/>
    </location>
</feature>
<accession>G7E561</accession>
<dbReference type="AlphaFoldDB" id="G7E561"/>
<dbReference type="Proteomes" id="UP000009131">
    <property type="component" value="Unassembled WGS sequence"/>
</dbReference>
<dbReference type="RefSeq" id="XP_014571262.1">
    <property type="nucleotide sequence ID" value="XM_014715776.1"/>
</dbReference>
<dbReference type="HOGENOM" id="CLU_474137_0_0_1"/>
<feature type="region of interest" description="Disordered" evidence="1">
    <location>
        <begin position="358"/>
        <end position="379"/>
    </location>
</feature>
<feature type="compositionally biased region" description="Polar residues" evidence="1">
    <location>
        <begin position="448"/>
        <end position="462"/>
    </location>
</feature>
<proteinExistence type="predicted"/>
<feature type="compositionally biased region" description="Low complexity" evidence="1">
    <location>
        <begin position="183"/>
        <end position="199"/>
    </location>
</feature>
<evidence type="ECO:0000313" key="2">
    <source>
        <dbReference type="EMBL" id="GAA97971.1"/>
    </source>
</evidence>
<feature type="region of interest" description="Disordered" evidence="1">
    <location>
        <begin position="214"/>
        <end position="249"/>
    </location>
</feature>
<feature type="compositionally biased region" description="Low complexity" evidence="1">
    <location>
        <begin position="32"/>
        <end position="53"/>
    </location>
</feature>
<dbReference type="InParanoid" id="G7E561"/>
<organism evidence="2 3">
    <name type="scientific">Mixia osmundae (strain CBS 9802 / IAM 14324 / JCM 22182 / KY 12970)</name>
    <dbReference type="NCBI Taxonomy" id="764103"/>
    <lineage>
        <taxon>Eukaryota</taxon>
        <taxon>Fungi</taxon>
        <taxon>Dikarya</taxon>
        <taxon>Basidiomycota</taxon>
        <taxon>Pucciniomycotina</taxon>
        <taxon>Mixiomycetes</taxon>
        <taxon>Mixiales</taxon>
        <taxon>Mixiaceae</taxon>
        <taxon>Mixia</taxon>
    </lineage>
</organism>
<name>G7E561_MIXOS</name>
<keyword evidence="3" id="KW-1185">Reference proteome</keyword>
<feature type="compositionally biased region" description="Low complexity" evidence="1">
    <location>
        <begin position="402"/>
        <end position="441"/>
    </location>
</feature>
<gene>
    <name evidence="2" type="primary">Mo04651</name>
    <name evidence="2" type="ORF">E5Q_04651</name>
</gene>
<evidence type="ECO:0000256" key="1">
    <source>
        <dbReference type="SAM" id="MobiDB-lite"/>
    </source>
</evidence>
<feature type="compositionally biased region" description="Basic and acidic residues" evidence="1">
    <location>
        <begin position="109"/>
        <end position="125"/>
    </location>
</feature>
<dbReference type="EMBL" id="BABT02000148">
    <property type="protein sequence ID" value="GAA97971.1"/>
    <property type="molecule type" value="Genomic_DNA"/>
</dbReference>
<reference evidence="2 3" key="2">
    <citation type="journal article" date="2012" name="Open Biol.">
        <title>Characteristics of nucleosomes and linker DNA regions on the genome of the basidiomycete Mixia osmundae revealed by mono- and dinucleosome mapping.</title>
        <authorList>
            <person name="Nishida H."/>
            <person name="Kondo S."/>
            <person name="Matsumoto T."/>
            <person name="Suzuki Y."/>
            <person name="Yoshikawa H."/>
            <person name="Taylor T.D."/>
            <person name="Sugiyama J."/>
        </authorList>
    </citation>
    <scope>NUCLEOTIDE SEQUENCE [LARGE SCALE GENOMIC DNA]</scope>
    <source>
        <strain evidence="3">CBS 9802 / IAM 14324 / JCM 22182 / KY 12970</strain>
    </source>
</reference>
<feature type="region of interest" description="Disordered" evidence="1">
    <location>
        <begin position="495"/>
        <end position="575"/>
    </location>
</feature>
<feature type="compositionally biased region" description="Low complexity" evidence="1">
    <location>
        <begin position="214"/>
        <end position="230"/>
    </location>
</feature>
<feature type="region of interest" description="Disordered" evidence="1">
    <location>
        <begin position="402"/>
        <end position="463"/>
    </location>
</feature>
<evidence type="ECO:0000313" key="3">
    <source>
        <dbReference type="Proteomes" id="UP000009131"/>
    </source>
</evidence>
<feature type="region of interest" description="Disordered" evidence="1">
    <location>
        <begin position="25"/>
        <end position="199"/>
    </location>
</feature>
<protein>
    <submittedName>
        <fullName evidence="2">Uncharacterized protein</fullName>
    </submittedName>
</protein>
<feature type="compositionally biased region" description="Low complexity" evidence="1">
    <location>
        <begin position="86"/>
        <end position="95"/>
    </location>
</feature>